<reference evidence="1 2" key="1">
    <citation type="journal article" date="2008" name="J. Biotechnol.">
        <title>The genome of Xanthomonas campestris pv. campestris B100 and its use for the reconstruction of metabolic pathways involved in xanthan biosynthesis.</title>
        <authorList>
            <person name="Vorholter F.J."/>
            <person name="Schneiker S."/>
            <person name="Goesmann A."/>
            <person name="Krause L."/>
            <person name="Bekel T."/>
            <person name="Kaiser O."/>
            <person name="Linke B."/>
            <person name="Patschkowski T."/>
            <person name="Ruckert C."/>
            <person name="Schmid J."/>
            <person name="Sidhu V.K."/>
            <person name="Sieber V."/>
            <person name="Tauch A."/>
            <person name="Watt S.A."/>
            <person name="Weisshaar B."/>
            <person name="Becker A."/>
            <person name="Niehaus K."/>
            <person name="Puhler A."/>
        </authorList>
    </citation>
    <scope>NUCLEOTIDE SEQUENCE [LARGE SCALE GENOMIC DNA]</scope>
    <source>
        <strain evidence="1 2">B100</strain>
    </source>
</reference>
<evidence type="ECO:0000313" key="2">
    <source>
        <dbReference type="Proteomes" id="UP000001188"/>
    </source>
</evidence>
<evidence type="ECO:0000313" key="1">
    <source>
        <dbReference type="EMBL" id="CAP53184.1"/>
    </source>
</evidence>
<sequence length="66" mass="7072">MQRLRCPALRSGLGGRNRVQARAGCIVDVRPWHSHTRPSLPAATGAGANAAPVIACGWVLNWLPIF</sequence>
<name>B0RWE5_XANCB</name>
<gene>
    <name evidence="1" type="ORF">XCCB100_3817</name>
</gene>
<dbReference type="KEGG" id="xca:xcc-b100_3817"/>
<dbReference type="AlphaFoldDB" id="B0RWE5"/>
<protein>
    <submittedName>
        <fullName evidence="1">Uncharacterized protein</fullName>
    </submittedName>
</protein>
<organism evidence="1 2">
    <name type="scientific">Xanthomonas campestris pv. campestris (strain B100)</name>
    <dbReference type="NCBI Taxonomy" id="509169"/>
    <lineage>
        <taxon>Bacteria</taxon>
        <taxon>Pseudomonadati</taxon>
        <taxon>Pseudomonadota</taxon>
        <taxon>Gammaproteobacteria</taxon>
        <taxon>Lysobacterales</taxon>
        <taxon>Lysobacteraceae</taxon>
        <taxon>Xanthomonas</taxon>
    </lineage>
</organism>
<proteinExistence type="predicted"/>
<dbReference type="EMBL" id="AM920689">
    <property type="protein sequence ID" value="CAP53184.1"/>
    <property type="molecule type" value="Genomic_DNA"/>
</dbReference>
<dbReference type="Proteomes" id="UP000001188">
    <property type="component" value="Chromosome"/>
</dbReference>
<accession>B0RWE5</accession>
<dbReference type="HOGENOM" id="CLU_2830247_0_0_6"/>